<proteinExistence type="inferred from homology"/>
<feature type="transmembrane region" description="Helical" evidence="7">
    <location>
        <begin position="133"/>
        <end position="156"/>
    </location>
</feature>
<dbReference type="Gene3D" id="1.10.287.950">
    <property type="entry name" value="Methyl-accepting chemotaxis protein"/>
    <property type="match status" value="1"/>
</dbReference>
<accession>A0A0F9TDR4</accession>
<comment type="caution">
    <text evidence="9">The sequence shown here is derived from an EMBL/GenBank/DDBJ whole genome shotgun (WGS) entry which is preliminary data.</text>
</comment>
<dbReference type="SMART" id="SM00283">
    <property type="entry name" value="MA"/>
    <property type="match status" value="1"/>
</dbReference>
<feature type="domain" description="Methyl-accepting transducer" evidence="8">
    <location>
        <begin position="217"/>
        <end position="453"/>
    </location>
</feature>
<dbReference type="AlphaFoldDB" id="A0A0F9TDR4"/>
<keyword evidence="5" id="KW-0807">Transducer</keyword>
<evidence type="ECO:0000256" key="3">
    <source>
        <dbReference type="ARBA" id="ARBA00022989"/>
    </source>
</evidence>
<dbReference type="PANTHER" id="PTHR32089:SF119">
    <property type="entry name" value="METHYL-ACCEPTING CHEMOTAXIS PROTEIN CTPL"/>
    <property type="match status" value="1"/>
</dbReference>
<gene>
    <name evidence="9" type="ORF">LCGC14_0665880</name>
</gene>
<dbReference type="GO" id="GO:0004888">
    <property type="term" value="F:transmembrane signaling receptor activity"/>
    <property type="evidence" value="ECO:0007669"/>
    <property type="project" value="InterPro"/>
</dbReference>
<evidence type="ECO:0000259" key="8">
    <source>
        <dbReference type="PROSITE" id="PS50111"/>
    </source>
</evidence>
<dbReference type="PROSITE" id="PS50111">
    <property type="entry name" value="CHEMOTAXIS_TRANSDUC_2"/>
    <property type="match status" value="1"/>
</dbReference>
<dbReference type="GO" id="GO:0006935">
    <property type="term" value="P:chemotaxis"/>
    <property type="evidence" value="ECO:0007669"/>
    <property type="project" value="InterPro"/>
</dbReference>
<comment type="subcellular location">
    <subcellularLocation>
        <location evidence="1">Membrane</location>
        <topology evidence="1">Multi-pass membrane protein</topology>
    </subcellularLocation>
</comment>
<sequence>MSSVARLFTIIFSLLFIESIGVGLYFGTLTQAFVIGLPLYLLPIWLLRTHPDNAVTAHVVAAAIMMFSFLHIQQTFGLIEVHFEIFILMAVLIMFVQWRVFITAIIFVAVHHLSFYYLQTQNTGFYVFDPDRLAFTTVLIHAGYAIVEALVAGYIAKTLQRERRAGLSLSYATEQIMEDPENIKLSLRADDTKSDAVVGFNTLLDYISDVIKQVQAQSESLQKNSRELIEVHDQLADGAVHRTQQTDDIANSGSQVAHGFKLVEEESEALKSQVDHITKTVSNALEDVHQTDSKSRELLTLLNHTEEQISHLVAAGGVISGLLNEISGIAEQTNLLALNAAIEAARAGEHGRGFAVVASEVRSLANHSKATTDKIGITLKDLVNNSKTSTQSMSQCVNFVVDLTSISTAMKENISAMSEQIAAVSSSSDSVAQVVAEQAGNTELIASSTDTMRQNQYQDTQIVQQLTAKVQLIDVSIDVLEQSIAKFK</sequence>
<evidence type="ECO:0000256" key="7">
    <source>
        <dbReference type="SAM" id="Phobius"/>
    </source>
</evidence>
<evidence type="ECO:0000256" key="4">
    <source>
        <dbReference type="ARBA" id="ARBA00023136"/>
    </source>
</evidence>
<organism evidence="9">
    <name type="scientific">marine sediment metagenome</name>
    <dbReference type="NCBI Taxonomy" id="412755"/>
    <lineage>
        <taxon>unclassified sequences</taxon>
        <taxon>metagenomes</taxon>
        <taxon>ecological metagenomes</taxon>
    </lineage>
</organism>
<feature type="transmembrane region" description="Helical" evidence="7">
    <location>
        <begin position="7"/>
        <end position="35"/>
    </location>
</feature>
<evidence type="ECO:0000313" key="9">
    <source>
        <dbReference type="EMBL" id="KKN47156.1"/>
    </source>
</evidence>
<keyword evidence="3 7" id="KW-1133">Transmembrane helix</keyword>
<dbReference type="PANTHER" id="PTHR32089">
    <property type="entry name" value="METHYL-ACCEPTING CHEMOTAXIS PROTEIN MCPB"/>
    <property type="match status" value="1"/>
</dbReference>
<dbReference type="PRINTS" id="PR00260">
    <property type="entry name" value="CHEMTRNSDUCR"/>
</dbReference>
<dbReference type="Pfam" id="PF00015">
    <property type="entry name" value="MCPsignal"/>
    <property type="match status" value="1"/>
</dbReference>
<dbReference type="GO" id="GO:0016020">
    <property type="term" value="C:membrane"/>
    <property type="evidence" value="ECO:0007669"/>
    <property type="project" value="UniProtKB-SubCell"/>
</dbReference>
<evidence type="ECO:0000256" key="1">
    <source>
        <dbReference type="ARBA" id="ARBA00004141"/>
    </source>
</evidence>
<evidence type="ECO:0000256" key="2">
    <source>
        <dbReference type="ARBA" id="ARBA00022692"/>
    </source>
</evidence>
<comment type="similarity">
    <text evidence="6">Belongs to the methyl-accepting chemotaxis (MCP) protein family.</text>
</comment>
<protein>
    <recommendedName>
        <fullName evidence="8">Methyl-accepting transducer domain-containing protein</fullName>
    </recommendedName>
</protein>
<keyword evidence="4 7" id="KW-0472">Membrane</keyword>
<keyword evidence="2 7" id="KW-0812">Transmembrane</keyword>
<evidence type="ECO:0000256" key="6">
    <source>
        <dbReference type="ARBA" id="ARBA00029447"/>
    </source>
</evidence>
<dbReference type="GO" id="GO:0007165">
    <property type="term" value="P:signal transduction"/>
    <property type="evidence" value="ECO:0007669"/>
    <property type="project" value="UniProtKB-KW"/>
</dbReference>
<evidence type="ECO:0000256" key="5">
    <source>
        <dbReference type="ARBA" id="ARBA00023224"/>
    </source>
</evidence>
<name>A0A0F9TDR4_9ZZZZ</name>
<dbReference type="SUPFAM" id="SSF58104">
    <property type="entry name" value="Methyl-accepting chemotaxis protein (MCP) signaling domain"/>
    <property type="match status" value="1"/>
</dbReference>
<feature type="transmembrane region" description="Helical" evidence="7">
    <location>
        <begin position="85"/>
        <end position="113"/>
    </location>
</feature>
<dbReference type="InterPro" id="IPR004090">
    <property type="entry name" value="Chemotax_Me-accpt_rcpt"/>
</dbReference>
<dbReference type="EMBL" id="LAZR01001292">
    <property type="protein sequence ID" value="KKN47156.1"/>
    <property type="molecule type" value="Genomic_DNA"/>
</dbReference>
<feature type="transmembrane region" description="Helical" evidence="7">
    <location>
        <begin position="55"/>
        <end position="73"/>
    </location>
</feature>
<reference evidence="9" key="1">
    <citation type="journal article" date="2015" name="Nature">
        <title>Complex archaea that bridge the gap between prokaryotes and eukaryotes.</title>
        <authorList>
            <person name="Spang A."/>
            <person name="Saw J.H."/>
            <person name="Jorgensen S.L."/>
            <person name="Zaremba-Niedzwiedzka K."/>
            <person name="Martijn J."/>
            <person name="Lind A.E."/>
            <person name="van Eijk R."/>
            <person name="Schleper C."/>
            <person name="Guy L."/>
            <person name="Ettema T.J."/>
        </authorList>
    </citation>
    <scope>NUCLEOTIDE SEQUENCE</scope>
</reference>
<dbReference type="InterPro" id="IPR004089">
    <property type="entry name" value="MCPsignal_dom"/>
</dbReference>